<protein>
    <recommendedName>
        <fullName evidence="2">C2H2-type domain-containing protein</fullName>
    </recommendedName>
</protein>
<dbReference type="GeneID" id="64598476"/>
<dbReference type="InterPro" id="IPR041078">
    <property type="entry name" value="Plavaka"/>
</dbReference>
<feature type="domain" description="C2H2-type" evidence="2">
    <location>
        <begin position="10"/>
        <end position="33"/>
    </location>
</feature>
<dbReference type="RefSeq" id="XP_041168069.1">
    <property type="nucleotide sequence ID" value="XM_041304712.1"/>
</dbReference>
<dbReference type="AlphaFoldDB" id="A0A9P7E3S9"/>
<name>A0A9P7E3S9_9AGAM</name>
<dbReference type="Pfam" id="PF18759">
    <property type="entry name" value="Plavaka"/>
    <property type="match status" value="1"/>
</dbReference>
<gene>
    <name evidence="3" type="ORF">HD556DRAFT_1428451</name>
</gene>
<organism evidence="3 4">
    <name type="scientific">Suillus plorans</name>
    <dbReference type="NCBI Taxonomy" id="116603"/>
    <lineage>
        <taxon>Eukaryota</taxon>
        <taxon>Fungi</taxon>
        <taxon>Dikarya</taxon>
        <taxon>Basidiomycota</taxon>
        <taxon>Agaricomycotina</taxon>
        <taxon>Agaricomycetes</taxon>
        <taxon>Agaricomycetidae</taxon>
        <taxon>Boletales</taxon>
        <taxon>Suillineae</taxon>
        <taxon>Suillaceae</taxon>
        <taxon>Suillus</taxon>
    </lineage>
</organism>
<proteinExistence type="predicted"/>
<evidence type="ECO:0000259" key="2">
    <source>
        <dbReference type="PROSITE" id="PS00028"/>
    </source>
</evidence>
<evidence type="ECO:0000256" key="1">
    <source>
        <dbReference type="SAM" id="MobiDB-lite"/>
    </source>
</evidence>
<dbReference type="PROSITE" id="PS00028">
    <property type="entry name" value="ZINC_FINGER_C2H2_1"/>
    <property type="match status" value="1"/>
</dbReference>
<sequence length="884" mass="101022">MAPAVTRLICWFPNCNQVFKNKSGLTQHTHARHGTPQIQNLNRTAPLTGPGFIPPRSRSPTPAGVIDENFYQDPAGDQDFVLEEGLKCDANGAFINQDAPLPPHTDALPTDWMPYDNRAEFEMAEFLFTRNQMSAKQIDTLLDLWAATLIKHNDAPPFANHRDMYATIDATPLSDTPWKSFTLCYNGAKPEQDVPPWMDGQYDVWYRDPLQMMRSILANCAFDGGIEYSPYRNYTTKDKQYWKNFMSGDWAWKQADDIARNEENHGSTFVPLIIGSDKTVVSVATGQTEYHPLYLSIRNIHNSVRWAHRNGVVLIRFLAIPKSTKEHNDDIKYRNFRWQLFQCSLAKIFESVKPFMENFDVTRFPDGHYQRTVYGLGPYIADYPEQILLSGVVQNWCPRCLGHGKDLDGSQPCLHRCEAHTELLIEQLTYKQAWDEYGIIADLIPFTNDFPRADIHELLSPDILHQIIKGTFKDHLVDWVGEYLLITHGTRHAAEIMDDIDRRIAAVAPFAGLRCFPDGRGFRQWMGDDSKALMKVYLAAIEGHVPQDVVRTFGAFLEFCYTVRREALTEDDLIKLQDALDHFHQYWEIFKTTGVSKHIKAVKEPWRRSSRFDALRQMLLTNQCLDKLAAARIDFEAHGMLHGSCRPGRLHIHKPQNHSVEVDAGEIIDGPAVEPHVGLALTPCCVRNVHALSLELDLPCLPFMIQESIHDQHHSEDPNPPEFDPATVQVFLGNLTIFNSAAASFHAPSDLSGTGGMRREHIRATPSWRVGEPRHDCIFVNMVLCFFSFNYRISYYPCIIVHWYSYVREEHDPNTGMYVITPTTTGDDIPDISIIHVNCIFHAAHLIPVYGPDFIPKISPHNSYDMFHSYYVNRYADHHAFEIA</sequence>
<evidence type="ECO:0000313" key="4">
    <source>
        <dbReference type="Proteomes" id="UP000719766"/>
    </source>
</evidence>
<keyword evidence="4" id="KW-1185">Reference proteome</keyword>
<dbReference type="InterPro" id="IPR013087">
    <property type="entry name" value="Znf_C2H2_type"/>
</dbReference>
<comment type="caution">
    <text evidence="3">The sequence shown here is derived from an EMBL/GenBank/DDBJ whole genome shotgun (WGS) entry which is preliminary data.</text>
</comment>
<feature type="compositionally biased region" description="Polar residues" evidence="1">
    <location>
        <begin position="36"/>
        <end position="45"/>
    </location>
</feature>
<dbReference type="OrthoDB" id="3199698at2759"/>
<feature type="region of interest" description="Disordered" evidence="1">
    <location>
        <begin position="26"/>
        <end position="65"/>
    </location>
</feature>
<dbReference type="Proteomes" id="UP000719766">
    <property type="component" value="Unassembled WGS sequence"/>
</dbReference>
<dbReference type="EMBL" id="JABBWE010000001">
    <property type="protein sequence ID" value="KAG1810404.1"/>
    <property type="molecule type" value="Genomic_DNA"/>
</dbReference>
<evidence type="ECO:0000313" key="3">
    <source>
        <dbReference type="EMBL" id="KAG1810404.1"/>
    </source>
</evidence>
<accession>A0A9P7E3S9</accession>
<reference evidence="3" key="1">
    <citation type="journal article" date="2020" name="New Phytol.">
        <title>Comparative genomics reveals dynamic genome evolution in host specialist ectomycorrhizal fungi.</title>
        <authorList>
            <person name="Lofgren L.A."/>
            <person name="Nguyen N.H."/>
            <person name="Vilgalys R."/>
            <person name="Ruytinx J."/>
            <person name="Liao H.L."/>
            <person name="Branco S."/>
            <person name="Kuo A."/>
            <person name="LaButti K."/>
            <person name="Lipzen A."/>
            <person name="Andreopoulos W."/>
            <person name="Pangilinan J."/>
            <person name="Riley R."/>
            <person name="Hundley H."/>
            <person name="Na H."/>
            <person name="Barry K."/>
            <person name="Grigoriev I.V."/>
            <person name="Stajich J.E."/>
            <person name="Kennedy P.G."/>
        </authorList>
    </citation>
    <scope>NUCLEOTIDE SEQUENCE</scope>
    <source>
        <strain evidence="3">S12</strain>
    </source>
</reference>